<reference evidence="3" key="1">
    <citation type="journal article" date="2017" name="Plant J.">
        <title>The pomegranate (Punica granatum L.) genome and the genomics of punicalagin biosynthesis.</title>
        <authorList>
            <person name="Qin G."/>
            <person name="Xu C."/>
            <person name="Ming R."/>
            <person name="Tang H."/>
            <person name="Guyot R."/>
            <person name="Kramer E.M."/>
            <person name="Hu Y."/>
            <person name="Yi X."/>
            <person name="Qi Y."/>
            <person name="Xu X."/>
            <person name="Gao Z."/>
            <person name="Pan H."/>
            <person name="Jian J."/>
            <person name="Tian Y."/>
            <person name="Yue Z."/>
            <person name="Xu Y."/>
        </authorList>
    </citation>
    <scope>NUCLEOTIDE SEQUENCE [LARGE SCALE GENOMIC DNA]</scope>
    <source>
        <strain evidence="3">cv. Dabenzi</strain>
    </source>
</reference>
<evidence type="ECO:0000256" key="1">
    <source>
        <dbReference type="SAM" id="Coils"/>
    </source>
</evidence>
<keyword evidence="1" id="KW-0175">Coiled coil</keyword>
<evidence type="ECO:0000313" key="2">
    <source>
        <dbReference type="EMBL" id="OWM80159.1"/>
    </source>
</evidence>
<sequence length="266" mass="29613">MATVAEAPDEKPNSLHNKSETLEAAAPWIDYAAQQARLLQEDVQRTVDSFAEASKSRLSQIISTSSAHFAQSLDLLGDVKAKYAAHEDIVFGKIKEGVDVAASHPMATVGTMAGLGLVLLKKPRSFLYYKTIRLIMSEEAMLSRAESKVKELRQSIDLLKAESQKLEKRAQMAEEEMIRGRTKLRQAGKQIQSVIGSAHKIERQAEGLKDILRELPRREASRFRSQVSFLNSSGRTLVSKLESEAKRERNSLKKEVSKISDYGISV</sequence>
<dbReference type="PANTHER" id="PTHR34554">
    <property type="entry name" value="RGS1-HXK1-INTERACTING PROTEIN 1"/>
    <property type="match status" value="1"/>
</dbReference>
<dbReference type="InterPro" id="IPR053284">
    <property type="entry name" value="RGS1-HXK1_interactor"/>
</dbReference>
<dbReference type="EMBL" id="MTKT01002270">
    <property type="protein sequence ID" value="OWM80159.1"/>
    <property type="molecule type" value="Genomic_DNA"/>
</dbReference>
<dbReference type="AlphaFoldDB" id="A0A218X605"/>
<protein>
    <recommendedName>
        <fullName evidence="4">RGS1-HXK1-interacting protein 1</fullName>
    </recommendedName>
</protein>
<comment type="caution">
    <text evidence="2">The sequence shown here is derived from an EMBL/GenBank/DDBJ whole genome shotgun (WGS) entry which is preliminary data.</text>
</comment>
<evidence type="ECO:0000313" key="3">
    <source>
        <dbReference type="Proteomes" id="UP000197138"/>
    </source>
</evidence>
<proteinExistence type="predicted"/>
<feature type="coiled-coil region" evidence="1">
    <location>
        <begin position="135"/>
        <end position="183"/>
    </location>
</feature>
<gene>
    <name evidence="2" type="ORF">CDL15_Pgr019323</name>
</gene>
<accession>A0A218X605</accession>
<evidence type="ECO:0008006" key="4">
    <source>
        <dbReference type="Google" id="ProtNLM"/>
    </source>
</evidence>
<dbReference type="Proteomes" id="UP000197138">
    <property type="component" value="Unassembled WGS sequence"/>
</dbReference>
<dbReference type="PANTHER" id="PTHR34554:SF1">
    <property type="entry name" value="ALANINE-TRNA LIGASE"/>
    <property type="match status" value="1"/>
</dbReference>
<name>A0A218X605_PUNGR</name>
<organism evidence="2 3">
    <name type="scientific">Punica granatum</name>
    <name type="common">Pomegranate</name>
    <dbReference type="NCBI Taxonomy" id="22663"/>
    <lineage>
        <taxon>Eukaryota</taxon>
        <taxon>Viridiplantae</taxon>
        <taxon>Streptophyta</taxon>
        <taxon>Embryophyta</taxon>
        <taxon>Tracheophyta</taxon>
        <taxon>Spermatophyta</taxon>
        <taxon>Magnoliopsida</taxon>
        <taxon>eudicotyledons</taxon>
        <taxon>Gunneridae</taxon>
        <taxon>Pentapetalae</taxon>
        <taxon>rosids</taxon>
        <taxon>malvids</taxon>
        <taxon>Myrtales</taxon>
        <taxon>Lythraceae</taxon>
        <taxon>Punica</taxon>
    </lineage>
</organism>